<evidence type="ECO:0000313" key="1">
    <source>
        <dbReference type="EMBL" id="OGD64946.1"/>
    </source>
</evidence>
<name>A0A1F5ECF0_9BACT</name>
<reference evidence="1 2" key="1">
    <citation type="journal article" date="2016" name="Nat. Commun.">
        <title>Thousands of microbial genomes shed light on interconnected biogeochemical processes in an aquifer system.</title>
        <authorList>
            <person name="Anantharaman K."/>
            <person name="Brown C.T."/>
            <person name="Hug L.A."/>
            <person name="Sharon I."/>
            <person name="Castelle C.J."/>
            <person name="Probst A.J."/>
            <person name="Thomas B.C."/>
            <person name="Singh A."/>
            <person name="Wilkins M.J."/>
            <person name="Karaoz U."/>
            <person name="Brodie E.L."/>
            <person name="Williams K.H."/>
            <person name="Hubbard S.S."/>
            <person name="Banfield J.F."/>
        </authorList>
    </citation>
    <scope>NUCLEOTIDE SEQUENCE [LARGE SCALE GENOMIC DNA]</scope>
</reference>
<comment type="caution">
    <text evidence="1">The sequence shown here is derived from an EMBL/GenBank/DDBJ whole genome shotgun (WGS) entry which is preliminary data.</text>
</comment>
<protein>
    <submittedName>
        <fullName evidence="1">Uncharacterized protein</fullName>
    </submittedName>
</protein>
<dbReference type="STRING" id="1797471.A3A71_02775"/>
<gene>
    <name evidence="1" type="ORF">A3A71_02775</name>
</gene>
<dbReference type="Proteomes" id="UP000177481">
    <property type="component" value="Unassembled WGS sequence"/>
</dbReference>
<proteinExistence type="predicted"/>
<accession>A0A1F5ECF0</accession>
<dbReference type="AlphaFoldDB" id="A0A1F5ECF0"/>
<dbReference type="EMBL" id="MEZX01000002">
    <property type="protein sequence ID" value="OGD64946.1"/>
    <property type="molecule type" value="Genomic_DNA"/>
</dbReference>
<evidence type="ECO:0000313" key="2">
    <source>
        <dbReference type="Proteomes" id="UP000177481"/>
    </source>
</evidence>
<organism evidence="1 2">
    <name type="scientific">Candidatus Berkelbacteria bacterium RIFCSPLOWO2_01_FULL_50_28</name>
    <dbReference type="NCBI Taxonomy" id="1797471"/>
    <lineage>
        <taxon>Bacteria</taxon>
        <taxon>Candidatus Berkelbacteria</taxon>
    </lineage>
</organism>
<sequence length="92" mass="10219">MPPCVARDVRRLQAVSALLVGLPQTPQIAFARQQVDELILDLSGECVNVATMAMCYVNMSEVLVSLSQFAPGNEAASSIIRREFFRQQEVRH</sequence>